<dbReference type="InterPro" id="IPR052025">
    <property type="entry name" value="Xyloglucanase_GH74"/>
</dbReference>
<evidence type="ECO:0000256" key="1">
    <source>
        <dbReference type="ARBA" id="ARBA00022729"/>
    </source>
</evidence>
<dbReference type="PANTHER" id="PTHR43739:SF2">
    <property type="entry name" value="OLIGOXYLOGLUCAN-REDUCING END-SPECIFIC XYLOGLUCANASE-RELATED"/>
    <property type="match status" value="1"/>
</dbReference>
<evidence type="ECO:0000256" key="3">
    <source>
        <dbReference type="ARBA" id="ARBA00023277"/>
    </source>
</evidence>
<evidence type="ECO:0000256" key="5">
    <source>
        <dbReference type="ARBA" id="ARBA00023326"/>
    </source>
</evidence>
<evidence type="ECO:0000313" key="8">
    <source>
        <dbReference type="EMBL" id="MFC3115546.1"/>
    </source>
</evidence>
<dbReference type="RefSeq" id="WP_378117937.1">
    <property type="nucleotide sequence ID" value="NZ_JBHRTF010000003.1"/>
</dbReference>
<keyword evidence="3" id="KW-0119">Carbohydrate metabolism</keyword>
<comment type="caution">
    <text evidence="8">The sequence shown here is derived from an EMBL/GenBank/DDBJ whole genome shotgun (WGS) entry which is preliminary data.</text>
</comment>
<feature type="signal peptide" evidence="7">
    <location>
        <begin position="1"/>
        <end position="22"/>
    </location>
</feature>
<dbReference type="SUPFAM" id="SSF110296">
    <property type="entry name" value="Oligoxyloglucan reducing end-specific cellobiohydrolase"/>
    <property type="match status" value="2"/>
</dbReference>
<reference evidence="9" key="1">
    <citation type="journal article" date="2019" name="Int. J. Syst. Evol. Microbiol.">
        <title>The Global Catalogue of Microorganisms (GCM) 10K type strain sequencing project: providing services to taxonomists for standard genome sequencing and annotation.</title>
        <authorList>
            <consortium name="The Broad Institute Genomics Platform"/>
            <consortium name="The Broad Institute Genome Sequencing Center for Infectious Disease"/>
            <person name="Wu L."/>
            <person name="Ma J."/>
        </authorList>
    </citation>
    <scope>NUCLEOTIDE SEQUENCE [LARGE SCALE GENOMIC DNA]</scope>
    <source>
        <strain evidence="9">KCTC 52237</strain>
    </source>
</reference>
<name>A0ABV7FD45_9GAMM</name>
<sequence length="946" mass="100423">MRFISKLSLFCIFFTSIPITFAQSNCGSGGGTTVCLAATGSTNSIDLNWTVNGAVSRLEVYRDTDSNPAGRTRIAVPNRTALSYSDTSAVAGTQYWYWIKFTANSGQYNSGAATATRTAVVSCPTPNIVPYIQVGGTWSQTGSAIVASGAALMLGPQAIAGGAWANGSWSWSGCGTSGNSREQSLAPTASCNASAVFTDTCGQTASYNFAITTTTAWTNVKYGGGGYVPGLVFHPTTPDLLYARTDIGGSYRLNASTNTWVPLTDGFGVKDGSHQGAESIALDPTDDRRVYMTTGVTVNLSDLGRLYISTDRGDNWQYITLPFPVGSNNQGRAIGERLMVDPNNPAILFYGSRTAGLWKSSDRGQNWQQVQSLASLIMNQSQIDNTSGGTPIGVQQVIFDTGTTGSGSATQTIYTAIAPDYAALAGLSHSVYKSTNGGASWTGINTPLQGYHIPHWVRAQDGMMYVVFTKTTGPGADGPATLYKFDGTNWTPLKSYTQTEWTNYGIGGVAVSGTGSSTRIVLGITNSWGDWEGKPTVQISDDAGLNWREIGSATPRIPANEGFTGWLDDIEINPGNPEHILVVHGGGVWETKNASATKPTWNEKVNGIEEVATLALMTPPAGASYSLLNSSGDVGTLVHTDFSVKPTRNTGSNFKNGLAIDMAWENPAYIATIGSAHWGGANPGAFYSTDSGATWNTFPTLHPQGLTNQQDFSSLAVMKANHLIWAPSNAVPAYTTNNGASWTYSNLPALPEGWGRSYRVVADRKNSNKVYAYDSGGGWWGPAPKFFTSTNGGSTFTASSQFASLNARPEFFGTASMAVNPYTEGHIWLVDGHSIYRSFDSGTSWTKLTAAASIWGSNTNSPEVYGATSIALGKAPAGSSYSAWIYVIGVIDGVWGLHRSEDGGNSWKRINDDKHQYAGMGTLAADHNVVGRVFFSGNGRGVFFTN</sequence>
<dbReference type="Gene3D" id="2.60.40.10">
    <property type="entry name" value="Immunoglobulins"/>
    <property type="match status" value="1"/>
</dbReference>
<keyword evidence="4" id="KW-0326">Glycosidase</keyword>
<evidence type="ECO:0000256" key="2">
    <source>
        <dbReference type="ARBA" id="ARBA00022801"/>
    </source>
</evidence>
<dbReference type="InterPro" id="IPR013783">
    <property type="entry name" value="Ig-like_fold"/>
</dbReference>
<gene>
    <name evidence="8" type="ORF">ACFODX_08260</name>
</gene>
<dbReference type="EMBL" id="JBHRTF010000003">
    <property type="protein sequence ID" value="MFC3115546.1"/>
    <property type="molecule type" value="Genomic_DNA"/>
</dbReference>
<accession>A0ABV7FD45</accession>
<evidence type="ECO:0000256" key="4">
    <source>
        <dbReference type="ARBA" id="ARBA00023295"/>
    </source>
</evidence>
<evidence type="ECO:0000256" key="7">
    <source>
        <dbReference type="SAM" id="SignalP"/>
    </source>
</evidence>
<evidence type="ECO:0000256" key="6">
    <source>
        <dbReference type="ARBA" id="ARBA00037986"/>
    </source>
</evidence>
<feature type="chain" id="PRO_5045455535" evidence="7">
    <location>
        <begin position="23"/>
        <end position="946"/>
    </location>
</feature>
<comment type="similarity">
    <text evidence="6">Belongs to the glycosyl hydrolase 74 family.</text>
</comment>
<keyword evidence="9" id="KW-1185">Reference proteome</keyword>
<keyword evidence="5" id="KW-0624">Polysaccharide degradation</keyword>
<keyword evidence="1 7" id="KW-0732">Signal</keyword>
<protein>
    <submittedName>
        <fullName evidence="8">Dockerin</fullName>
    </submittedName>
</protein>
<dbReference type="Gene3D" id="2.130.10.10">
    <property type="entry name" value="YVTN repeat-like/Quinoprotein amine dehydrogenase"/>
    <property type="match status" value="2"/>
</dbReference>
<keyword evidence="2" id="KW-0378">Hydrolase</keyword>
<evidence type="ECO:0000313" key="9">
    <source>
        <dbReference type="Proteomes" id="UP001595555"/>
    </source>
</evidence>
<proteinExistence type="inferred from homology"/>
<dbReference type="Proteomes" id="UP001595555">
    <property type="component" value="Unassembled WGS sequence"/>
</dbReference>
<dbReference type="PANTHER" id="PTHR43739">
    <property type="entry name" value="XYLOGLUCANASE (EUROFUNG)"/>
    <property type="match status" value="1"/>
</dbReference>
<organism evidence="8 9">
    <name type="scientific">Cellvibrio fontiphilus</name>
    <dbReference type="NCBI Taxonomy" id="1815559"/>
    <lineage>
        <taxon>Bacteria</taxon>
        <taxon>Pseudomonadati</taxon>
        <taxon>Pseudomonadota</taxon>
        <taxon>Gammaproteobacteria</taxon>
        <taxon>Cellvibrionales</taxon>
        <taxon>Cellvibrionaceae</taxon>
        <taxon>Cellvibrio</taxon>
    </lineage>
</organism>
<dbReference type="InterPro" id="IPR015943">
    <property type="entry name" value="WD40/YVTN_repeat-like_dom_sf"/>
</dbReference>